<keyword evidence="1" id="KW-0732">Signal</keyword>
<protein>
    <submittedName>
        <fullName evidence="2">Uncharacterized protein</fullName>
    </submittedName>
</protein>
<keyword evidence="3" id="KW-1185">Reference proteome</keyword>
<proteinExistence type="predicted"/>
<feature type="signal peptide" evidence="1">
    <location>
        <begin position="1"/>
        <end position="26"/>
    </location>
</feature>
<evidence type="ECO:0000313" key="2">
    <source>
        <dbReference type="EMBL" id="MEX6691132.1"/>
    </source>
</evidence>
<dbReference type="RefSeq" id="WP_369332548.1">
    <property type="nucleotide sequence ID" value="NZ_JAULBC010000013.1"/>
</dbReference>
<comment type="caution">
    <text evidence="2">The sequence shown here is derived from an EMBL/GenBank/DDBJ whole genome shotgun (WGS) entry which is preliminary data.</text>
</comment>
<dbReference type="Proteomes" id="UP001560573">
    <property type="component" value="Unassembled WGS sequence"/>
</dbReference>
<name>A0ABV3ZMS9_9BACT</name>
<evidence type="ECO:0000313" key="3">
    <source>
        <dbReference type="Proteomes" id="UP001560573"/>
    </source>
</evidence>
<accession>A0ABV3ZMS9</accession>
<sequence length="134" mass="14851">MKRTIVKRVIAATFIAAVFAVSSVKAGDKIEILSEKNQANIQFVGSADNALFFNVKLDNPKGDKFTVVVKTADGTTLYNGEFNDKSFDKKFKLLKGEDNIRYSFSIKSSNKALEQSFNVNTVTKSVDDVEITKQ</sequence>
<gene>
    <name evidence="2" type="ORF">QTN47_26725</name>
</gene>
<reference evidence="2 3" key="1">
    <citation type="submission" date="2023-07" db="EMBL/GenBank/DDBJ databases">
        <authorList>
            <person name="Lian W.-H."/>
        </authorList>
    </citation>
    <scope>NUCLEOTIDE SEQUENCE [LARGE SCALE GENOMIC DNA]</scope>
    <source>
        <strain evidence="2 3">SYSU DXS3180</strain>
    </source>
</reference>
<dbReference type="EMBL" id="JAULBC010000013">
    <property type="protein sequence ID" value="MEX6691132.1"/>
    <property type="molecule type" value="Genomic_DNA"/>
</dbReference>
<evidence type="ECO:0000256" key="1">
    <source>
        <dbReference type="SAM" id="SignalP"/>
    </source>
</evidence>
<feature type="chain" id="PRO_5046318752" evidence="1">
    <location>
        <begin position="27"/>
        <end position="134"/>
    </location>
</feature>
<organism evidence="2 3">
    <name type="scientific">Danxiaibacter flavus</name>
    <dbReference type="NCBI Taxonomy" id="3049108"/>
    <lineage>
        <taxon>Bacteria</taxon>
        <taxon>Pseudomonadati</taxon>
        <taxon>Bacteroidota</taxon>
        <taxon>Chitinophagia</taxon>
        <taxon>Chitinophagales</taxon>
        <taxon>Chitinophagaceae</taxon>
        <taxon>Danxiaibacter</taxon>
    </lineage>
</organism>